<feature type="transmembrane region" description="Helical" evidence="13">
    <location>
        <begin position="528"/>
        <end position="546"/>
    </location>
</feature>
<evidence type="ECO:0000256" key="5">
    <source>
        <dbReference type="ARBA" id="ARBA00022475"/>
    </source>
</evidence>
<evidence type="ECO:0000256" key="2">
    <source>
        <dbReference type="ARBA" id="ARBA00010527"/>
    </source>
</evidence>
<evidence type="ECO:0000259" key="17">
    <source>
        <dbReference type="Pfam" id="PF14849"/>
    </source>
</evidence>
<dbReference type="Proteomes" id="UP000824202">
    <property type="component" value="Unassembled WGS sequence"/>
</dbReference>
<dbReference type="InterPro" id="IPR028055">
    <property type="entry name" value="YidC/Oxa/ALB_C"/>
</dbReference>
<feature type="region of interest" description="Disordered" evidence="15">
    <location>
        <begin position="589"/>
        <end position="619"/>
    </location>
</feature>
<gene>
    <name evidence="13 18" type="primary">yidC</name>
    <name evidence="18" type="ORF">H9863_03335</name>
</gene>
<dbReference type="InterPro" id="IPR019998">
    <property type="entry name" value="Membr_insert_YidC"/>
</dbReference>
<feature type="transmembrane region" description="Helical" evidence="13">
    <location>
        <begin position="371"/>
        <end position="393"/>
    </location>
</feature>
<dbReference type="HAMAP" id="MF_01810">
    <property type="entry name" value="YidC_type1"/>
    <property type="match status" value="1"/>
</dbReference>
<dbReference type="PANTHER" id="PTHR12428:SF65">
    <property type="entry name" value="CYTOCHROME C OXIDASE ASSEMBLY PROTEIN COX18, MITOCHONDRIAL"/>
    <property type="match status" value="1"/>
</dbReference>
<dbReference type="GO" id="GO:0015031">
    <property type="term" value="P:protein transport"/>
    <property type="evidence" value="ECO:0007669"/>
    <property type="project" value="UniProtKB-KW"/>
</dbReference>
<comment type="subunit">
    <text evidence="13">Interacts with the Sec translocase complex via SecD. Specifically interacts with transmembrane segments of nascent integral membrane proteins during membrane integration.</text>
</comment>
<dbReference type="GO" id="GO:0032977">
    <property type="term" value="F:membrane insertase activity"/>
    <property type="evidence" value="ECO:0007669"/>
    <property type="project" value="InterPro"/>
</dbReference>
<evidence type="ECO:0000256" key="1">
    <source>
        <dbReference type="ARBA" id="ARBA00004429"/>
    </source>
</evidence>
<dbReference type="GO" id="GO:0005886">
    <property type="term" value="C:plasma membrane"/>
    <property type="evidence" value="ECO:0007669"/>
    <property type="project" value="UniProtKB-SubCell"/>
</dbReference>
<protein>
    <recommendedName>
        <fullName evidence="3 13">Membrane protein insertase YidC</fullName>
    </recommendedName>
    <alternativeName>
        <fullName evidence="12 13">Foldase YidC</fullName>
    </alternativeName>
    <alternativeName>
        <fullName evidence="13">Membrane protein YidC</fullName>
    </alternativeName>
    <alternativeName>
        <fullName evidence="11 13">membrane integrase YidC</fullName>
    </alternativeName>
</protein>
<evidence type="ECO:0000313" key="19">
    <source>
        <dbReference type="Proteomes" id="UP000824202"/>
    </source>
</evidence>
<keyword evidence="10 13" id="KW-0143">Chaperone</keyword>
<evidence type="ECO:0000256" key="10">
    <source>
        <dbReference type="ARBA" id="ARBA00023186"/>
    </source>
</evidence>
<name>A0A9D1UZU9_9BACT</name>
<sequence>MDKNTIIGLIIIFLILIGFSYFNRPSEEQRREMMRQDSIARVEQQKRELAAQKLRQETQEAEQAVAEAQRKSAVFAQDSITEQIYTLENDKIKLNISTRGGRITLVNLKEYCTHDSLPLILWKEDASTLGMNFYARNQEINTEKFLFVPSTTETTLYAKNETQTLSMRLYADSSSYIEYRYTLFPDSYMTDFSIITHNMGEIIASNSSFLTLYWGVNMPQLEKSKDFEKRYTGVYYKFFENDVEHLSLTSDADEETLPTKVQWIDFKQQFFSSILITDTPFSDILLSDKASQRNGYIKEAYAEIPLPYNGEAQEQYDMHFFFGPNSFPVLKEYGKDLALTDVINTGWKWVAWFNKYFVIPIFNFLQNNTTWNYGIIILVLTLIIKIILFPLTYKSYMSSAKMRLLKPQLDEINKKYPADKALEKQQAMMKLYKQAGINPMGGCLPLLLQMPILIALFYFFPGAIELRQQGFLWADDLASYDSILTLPFTIPFYGSHVSLFCLLMTVTNIIYTVINYKNQPQNDQMKGMKMMMYLMPIMFLFIFNNYSAGLSYYYFIATLITILQTWIIRMFVNEEKMMKRIELAKQKPVKKSKFQQRLEEMQKQQQQRLREQQRQRNKK</sequence>
<evidence type="ECO:0000256" key="9">
    <source>
        <dbReference type="ARBA" id="ARBA00023136"/>
    </source>
</evidence>
<feature type="coiled-coil region" evidence="14">
    <location>
        <begin position="39"/>
        <end position="71"/>
    </location>
</feature>
<accession>A0A9D1UZU9</accession>
<evidence type="ECO:0000256" key="12">
    <source>
        <dbReference type="ARBA" id="ARBA00033342"/>
    </source>
</evidence>
<dbReference type="EMBL" id="DXFT01000066">
    <property type="protein sequence ID" value="HIX03134.1"/>
    <property type="molecule type" value="Genomic_DNA"/>
</dbReference>
<dbReference type="InterPro" id="IPR028053">
    <property type="entry name" value="Membr_insert_YidC_N"/>
</dbReference>
<keyword evidence="8 13" id="KW-1133">Transmembrane helix</keyword>
<dbReference type="InterPro" id="IPR001708">
    <property type="entry name" value="YidC/ALB3/OXA1/COX18"/>
</dbReference>
<dbReference type="InterPro" id="IPR047196">
    <property type="entry name" value="YidC_ALB_C"/>
</dbReference>
<dbReference type="PRINTS" id="PR00701">
    <property type="entry name" value="60KDINNERMP"/>
</dbReference>
<feature type="transmembrane region" description="Helical" evidence="13">
    <location>
        <begin position="497"/>
        <end position="516"/>
    </location>
</feature>
<keyword evidence="5 13" id="KW-1003">Cell membrane</keyword>
<evidence type="ECO:0000256" key="8">
    <source>
        <dbReference type="ARBA" id="ARBA00022989"/>
    </source>
</evidence>
<feature type="domain" description="Membrane insertase YidC N-terminal" evidence="17">
    <location>
        <begin position="86"/>
        <end position="358"/>
    </location>
</feature>
<keyword evidence="9 13" id="KW-0472">Membrane</keyword>
<feature type="transmembrane region" description="Helical" evidence="13">
    <location>
        <begin position="6"/>
        <end position="23"/>
    </location>
</feature>
<evidence type="ECO:0000256" key="3">
    <source>
        <dbReference type="ARBA" id="ARBA00015325"/>
    </source>
</evidence>
<comment type="subcellular location">
    <subcellularLocation>
        <location evidence="1">Cell inner membrane</location>
        <topology evidence="1">Multi-pass membrane protein</topology>
    </subcellularLocation>
    <subcellularLocation>
        <location evidence="13">Cell membrane</location>
        <topology evidence="13">Multi-pass membrane protein</topology>
    </subcellularLocation>
</comment>
<keyword evidence="7 13" id="KW-0653">Protein transport</keyword>
<dbReference type="NCBIfam" id="TIGR03592">
    <property type="entry name" value="yidC_oxa1_cterm"/>
    <property type="match status" value="1"/>
</dbReference>
<evidence type="ECO:0000256" key="6">
    <source>
        <dbReference type="ARBA" id="ARBA00022692"/>
    </source>
</evidence>
<organism evidence="18 19">
    <name type="scientific">Candidatus Odoribacter faecigallinarum</name>
    <dbReference type="NCBI Taxonomy" id="2838706"/>
    <lineage>
        <taxon>Bacteria</taxon>
        <taxon>Pseudomonadati</taxon>
        <taxon>Bacteroidota</taxon>
        <taxon>Bacteroidia</taxon>
        <taxon>Bacteroidales</taxon>
        <taxon>Odoribacteraceae</taxon>
        <taxon>Odoribacter</taxon>
    </lineage>
</organism>
<reference evidence="18" key="2">
    <citation type="submission" date="2021-04" db="EMBL/GenBank/DDBJ databases">
        <authorList>
            <person name="Gilroy R."/>
        </authorList>
    </citation>
    <scope>NUCLEOTIDE SEQUENCE</scope>
    <source>
        <strain evidence="18">23274</strain>
    </source>
</reference>
<feature type="domain" description="Membrane insertase YidC/Oxa/ALB C-terminal" evidence="16">
    <location>
        <begin position="373"/>
        <end position="569"/>
    </location>
</feature>
<dbReference type="Pfam" id="PF02096">
    <property type="entry name" value="60KD_IMP"/>
    <property type="match status" value="1"/>
</dbReference>
<dbReference type="CDD" id="cd20070">
    <property type="entry name" value="5TM_YidC_Alb3"/>
    <property type="match status" value="1"/>
</dbReference>
<keyword evidence="14" id="KW-0175">Coiled coil</keyword>
<dbReference type="GO" id="GO:0051205">
    <property type="term" value="P:protein insertion into membrane"/>
    <property type="evidence" value="ECO:0007669"/>
    <property type="project" value="TreeGrafter"/>
</dbReference>
<comment type="caution">
    <text evidence="18">The sequence shown here is derived from an EMBL/GenBank/DDBJ whole genome shotgun (WGS) entry which is preliminary data.</text>
</comment>
<dbReference type="NCBIfam" id="NF002356">
    <property type="entry name" value="PRK01318.2-3"/>
    <property type="match status" value="1"/>
</dbReference>
<dbReference type="AlphaFoldDB" id="A0A9D1UZU9"/>
<dbReference type="CDD" id="cd19961">
    <property type="entry name" value="EcYidC-like_peri"/>
    <property type="match status" value="1"/>
</dbReference>
<evidence type="ECO:0000256" key="4">
    <source>
        <dbReference type="ARBA" id="ARBA00022448"/>
    </source>
</evidence>
<proteinExistence type="inferred from homology"/>
<dbReference type="PANTHER" id="PTHR12428">
    <property type="entry name" value="OXA1"/>
    <property type="match status" value="1"/>
</dbReference>
<comment type="function">
    <text evidence="13">Required for the insertion and/or proper folding and/or complex formation of integral membrane proteins into the membrane. Involved in integration of membrane proteins that insert both dependently and independently of the Sec translocase complex, as well as at least some lipoproteins. Aids folding of multispanning membrane proteins.</text>
</comment>
<feature type="transmembrane region" description="Helical" evidence="13">
    <location>
        <begin position="437"/>
        <end position="460"/>
    </location>
</feature>
<keyword evidence="4 13" id="KW-0813">Transport</keyword>
<feature type="transmembrane region" description="Helical" evidence="13">
    <location>
        <begin position="552"/>
        <end position="572"/>
    </location>
</feature>
<dbReference type="InterPro" id="IPR038221">
    <property type="entry name" value="YidC_periplasmic_sf"/>
</dbReference>
<reference evidence="18" key="1">
    <citation type="journal article" date="2021" name="PeerJ">
        <title>Extensive microbial diversity within the chicken gut microbiome revealed by metagenomics and culture.</title>
        <authorList>
            <person name="Gilroy R."/>
            <person name="Ravi A."/>
            <person name="Getino M."/>
            <person name="Pursley I."/>
            <person name="Horton D.L."/>
            <person name="Alikhan N.F."/>
            <person name="Baker D."/>
            <person name="Gharbi K."/>
            <person name="Hall N."/>
            <person name="Watson M."/>
            <person name="Adriaenssens E.M."/>
            <person name="Foster-Nyarko E."/>
            <person name="Jarju S."/>
            <person name="Secka A."/>
            <person name="Antonio M."/>
            <person name="Oren A."/>
            <person name="Chaudhuri R.R."/>
            <person name="La Ragione R."/>
            <person name="Hildebrand F."/>
            <person name="Pallen M.J."/>
        </authorList>
    </citation>
    <scope>NUCLEOTIDE SEQUENCE</scope>
    <source>
        <strain evidence="18">23274</strain>
    </source>
</reference>
<keyword evidence="6 13" id="KW-0812">Transmembrane</keyword>
<dbReference type="NCBIfam" id="TIGR03593">
    <property type="entry name" value="yidC_nterm"/>
    <property type="match status" value="1"/>
</dbReference>
<evidence type="ECO:0000313" key="18">
    <source>
        <dbReference type="EMBL" id="HIX03134.1"/>
    </source>
</evidence>
<evidence type="ECO:0000256" key="14">
    <source>
        <dbReference type="SAM" id="Coils"/>
    </source>
</evidence>
<evidence type="ECO:0000256" key="13">
    <source>
        <dbReference type="HAMAP-Rule" id="MF_01810"/>
    </source>
</evidence>
<comment type="similarity">
    <text evidence="2 13">Belongs to the OXA1/ALB3/YidC family. Type 1 subfamily.</text>
</comment>
<evidence type="ECO:0000259" key="16">
    <source>
        <dbReference type="Pfam" id="PF02096"/>
    </source>
</evidence>
<evidence type="ECO:0000256" key="15">
    <source>
        <dbReference type="SAM" id="MobiDB-lite"/>
    </source>
</evidence>
<dbReference type="Gene3D" id="2.70.98.90">
    <property type="match status" value="1"/>
</dbReference>
<dbReference type="Pfam" id="PF14849">
    <property type="entry name" value="YidC_periplas"/>
    <property type="match status" value="1"/>
</dbReference>
<evidence type="ECO:0000256" key="7">
    <source>
        <dbReference type="ARBA" id="ARBA00022927"/>
    </source>
</evidence>
<feature type="compositionally biased region" description="Basic and acidic residues" evidence="15">
    <location>
        <begin position="596"/>
        <end position="619"/>
    </location>
</feature>
<evidence type="ECO:0000256" key="11">
    <source>
        <dbReference type="ARBA" id="ARBA00033245"/>
    </source>
</evidence>